<dbReference type="AlphaFoldDB" id="A0A0R1TS48"/>
<dbReference type="Pfam" id="PF00401">
    <property type="entry name" value="ATP-synt_DE"/>
    <property type="match status" value="1"/>
</dbReference>
<dbReference type="InterPro" id="IPR020547">
    <property type="entry name" value="ATP_synth_F1_esu_C"/>
</dbReference>
<dbReference type="InterPro" id="IPR036771">
    <property type="entry name" value="ATPsynth_dsu/esu_N"/>
</dbReference>
<dbReference type="EMBL" id="AZFT01000053">
    <property type="protein sequence ID" value="KRL84205.1"/>
    <property type="molecule type" value="Genomic_DNA"/>
</dbReference>
<dbReference type="NCBIfam" id="NF001846">
    <property type="entry name" value="PRK00571.1-3"/>
    <property type="match status" value="1"/>
</dbReference>
<dbReference type="OrthoDB" id="9804110at2"/>
<evidence type="ECO:0000256" key="6">
    <source>
        <dbReference type="ARBA" id="ARBA00023065"/>
    </source>
</evidence>
<dbReference type="SUPFAM" id="SSF46604">
    <property type="entry name" value="Epsilon subunit of F1F0-ATP synthase C-terminal domain"/>
    <property type="match status" value="1"/>
</dbReference>
<dbReference type="InterPro" id="IPR020546">
    <property type="entry name" value="ATP_synth_F1_dsu/esu_N"/>
</dbReference>
<dbReference type="GO" id="GO:0046933">
    <property type="term" value="F:proton-transporting ATP synthase activity, rotational mechanism"/>
    <property type="evidence" value="ECO:0007669"/>
    <property type="project" value="UniProtKB-UniRule"/>
</dbReference>
<dbReference type="PANTHER" id="PTHR13822:SF10">
    <property type="entry name" value="ATP SYNTHASE EPSILON CHAIN, CHLOROPLASTIC"/>
    <property type="match status" value="1"/>
</dbReference>
<evidence type="ECO:0000256" key="10">
    <source>
        <dbReference type="ARBA" id="ARBA00030215"/>
    </source>
</evidence>
<dbReference type="PATRIC" id="fig|1423724.4.peg.1555"/>
<keyword evidence="8 12" id="KW-0139">CF(1)</keyword>
<dbReference type="GO" id="GO:0005524">
    <property type="term" value="F:ATP binding"/>
    <property type="evidence" value="ECO:0007669"/>
    <property type="project" value="UniProtKB-UniRule"/>
</dbReference>
<dbReference type="STRING" id="1423724.FC32_GL001489"/>
<dbReference type="SUPFAM" id="SSF51344">
    <property type="entry name" value="Epsilon subunit of F1F0-ATP synthase N-terminal domain"/>
    <property type="match status" value="1"/>
</dbReference>
<comment type="similarity">
    <text evidence="3 12 13">Belongs to the ATPase epsilon chain family.</text>
</comment>
<feature type="domain" description="ATP synthase epsilon subunit C-terminal" evidence="15">
    <location>
        <begin position="90"/>
        <end position="137"/>
    </location>
</feature>
<evidence type="ECO:0000313" key="17">
    <source>
        <dbReference type="EMBL" id="KRL84205.1"/>
    </source>
</evidence>
<feature type="domain" description="ATP synthase F1 complex delta/epsilon subunit N-terminal" evidence="16">
    <location>
        <begin position="7"/>
        <end position="86"/>
    </location>
</feature>
<sequence length="140" mass="15468">MDEKPVLTVNVVTPDGPVYENTTDLVICKTTVGEVGIMPNRLPLLASLAIDEIRVKTGEDTFDEVAVSGGFIEFSNNVLSVVASAAERKEEIDTSRAERARKRAEARIAKAKEQKDDNELRRAEVSLRRAINRLSISNKK</sequence>
<dbReference type="InterPro" id="IPR036794">
    <property type="entry name" value="ATP_F1_dsu/esu_C_sf"/>
</dbReference>
<keyword evidence="5 12" id="KW-0813">Transport</keyword>
<protein>
    <recommendedName>
        <fullName evidence="4 12">ATP synthase epsilon chain</fullName>
    </recommendedName>
    <alternativeName>
        <fullName evidence="11 12">ATP synthase F1 sector epsilon subunit</fullName>
    </alternativeName>
    <alternativeName>
        <fullName evidence="10 12">F-ATPase epsilon subunit</fullName>
    </alternativeName>
</protein>
<evidence type="ECO:0000256" key="3">
    <source>
        <dbReference type="ARBA" id="ARBA00005712"/>
    </source>
</evidence>
<reference evidence="17 18" key="1">
    <citation type="journal article" date="2015" name="Genome Announc.">
        <title>Expanding the biotechnology potential of lactobacilli through comparative genomics of 213 strains and associated genera.</title>
        <authorList>
            <person name="Sun Z."/>
            <person name="Harris H.M."/>
            <person name="McCann A."/>
            <person name="Guo C."/>
            <person name="Argimon S."/>
            <person name="Zhang W."/>
            <person name="Yang X."/>
            <person name="Jeffery I.B."/>
            <person name="Cooney J.C."/>
            <person name="Kagawa T.F."/>
            <person name="Liu W."/>
            <person name="Song Y."/>
            <person name="Salvetti E."/>
            <person name="Wrobel A."/>
            <person name="Rasinkangas P."/>
            <person name="Parkhill J."/>
            <person name="Rea M.C."/>
            <person name="O'Sullivan O."/>
            <person name="Ritari J."/>
            <person name="Douillard F.P."/>
            <person name="Paul Ross R."/>
            <person name="Yang R."/>
            <person name="Briner A.E."/>
            <person name="Felis G.E."/>
            <person name="de Vos W.M."/>
            <person name="Barrangou R."/>
            <person name="Klaenhammer T.R."/>
            <person name="Caufield P.W."/>
            <person name="Cui Y."/>
            <person name="Zhang H."/>
            <person name="O'Toole P.W."/>
        </authorList>
    </citation>
    <scope>NUCLEOTIDE SEQUENCE [LARGE SCALE GENOMIC DNA]</scope>
    <source>
        <strain evidence="17 18">DSM 16634</strain>
    </source>
</reference>
<dbReference type="CDD" id="cd12152">
    <property type="entry name" value="F1-ATPase_delta"/>
    <property type="match status" value="1"/>
</dbReference>
<keyword evidence="6 12" id="KW-0406">Ion transport</keyword>
<dbReference type="Proteomes" id="UP000051324">
    <property type="component" value="Unassembled WGS sequence"/>
</dbReference>
<evidence type="ECO:0000256" key="2">
    <source>
        <dbReference type="ARBA" id="ARBA00004202"/>
    </source>
</evidence>
<evidence type="ECO:0000256" key="14">
    <source>
        <dbReference type="SAM" id="MobiDB-lite"/>
    </source>
</evidence>
<evidence type="ECO:0000256" key="8">
    <source>
        <dbReference type="ARBA" id="ARBA00023196"/>
    </source>
</evidence>
<keyword evidence="9 12" id="KW-0066">ATP synthesis</keyword>
<dbReference type="eggNOG" id="COG0355">
    <property type="taxonomic scope" value="Bacteria"/>
</dbReference>
<accession>A0A0R1TS48</accession>
<dbReference type="GO" id="GO:0045259">
    <property type="term" value="C:proton-transporting ATP synthase complex"/>
    <property type="evidence" value="ECO:0007669"/>
    <property type="project" value="UniProtKB-KW"/>
</dbReference>
<keyword evidence="18" id="KW-1185">Reference proteome</keyword>
<dbReference type="GO" id="GO:0005886">
    <property type="term" value="C:plasma membrane"/>
    <property type="evidence" value="ECO:0007669"/>
    <property type="project" value="UniProtKB-SubCell"/>
</dbReference>
<evidence type="ECO:0000256" key="11">
    <source>
        <dbReference type="ARBA" id="ARBA00031795"/>
    </source>
</evidence>
<gene>
    <name evidence="12" type="primary">atpC</name>
    <name evidence="17" type="ORF">FC32_GL001489</name>
</gene>
<feature type="region of interest" description="Disordered" evidence="14">
    <location>
        <begin position="90"/>
        <end position="119"/>
    </location>
</feature>
<evidence type="ECO:0000256" key="1">
    <source>
        <dbReference type="ARBA" id="ARBA00003543"/>
    </source>
</evidence>
<comment type="subcellular location">
    <subcellularLocation>
        <location evidence="2 12">Cell membrane</location>
        <topology evidence="2 12">Peripheral membrane protein</topology>
    </subcellularLocation>
</comment>
<evidence type="ECO:0000256" key="9">
    <source>
        <dbReference type="ARBA" id="ARBA00023310"/>
    </source>
</evidence>
<keyword evidence="7 12" id="KW-0472">Membrane</keyword>
<dbReference type="InterPro" id="IPR001469">
    <property type="entry name" value="ATP_synth_F1_dsu/esu"/>
</dbReference>
<comment type="function">
    <text evidence="1 12">Produces ATP from ADP in the presence of a proton gradient across the membrane.</text>
</comment>
<evidence type="ECO:0000256" key="13">
    <source>
        <dbReference type="RuleBase" id="RU003656"/>
    </source>
</evidence>
<dbReference type="RefSeq" id="WP_025086818.1">
    <property type="nucleotide sequence ID" value="NZ_AZFT01000053.1"/>
</dbReference>
<proteinExistence type="inferred from homology"/>
<comment type="caution">
    <text evidence="17">The sequence shown here is derived from an EMBL/GenBank/DDBJ whole genome shotgun (WGS) entry which is preliminary data.</text>
</comment>
<keyword evidence="12" id="KW-0375">Hydrogen ion transport</keyword>
<dbReference type="Pfam" id="PF02823">
    <property type="entry name" value="ATP-synt_DE_N"/>
    <property type="match status" value="1"/>
</dbReference>
<dbReference type="Gene3D" id="2.60.15.10">
    <property type="entry name" value="F0F1 ATP synthase delta/epsilon subunit, N-terminal"/>
    <property type="match status" value="1"/>
</dbReference>
<name>A0A0R1TS48_9LACO</name>
<evidence type="ECO:0000256" key="4">
    <source>
        <dbReference type="ARBA" id="ARBA00014480"/>
    </source>
</evidence>
<keyword evidence="12" id="KW-1003">Cell membrane</keyword>
<evidence type="ECO:0000256" key="5">
    <source>
        <dbReference type="ARBA" id="ARBA00022448"/>
    </source>
</evidence>
<evidence type="ECO:0000313" key="18">
    <source>
        <dbReference type="Proteomes" id="UP000051324"/>
    </source>
</evidence>
<evidence type="ECO:0000259" key="15">
    <source>
        <dbReference type="Pfam" id="PF00401"/>
    </source>
</evidence>
<dbReference type="Gene3D" id="1.20.5.440">
    <property type="entry name" value="ATP synthase delta/epsilon subunit, C-terminal domain"/>
    <property type="match status" value="1"/>
</dbReference>
<dbReference type="NCBIfam" id="TIGR01216">
    <property type="entry name" value="ATP_synt_epsi"/>
    <property type="match status" value="1"/>
</dbReference>
<dbReference type="HAMAP" id="MF_00530">
    <property type="entry name" value="ATP_synth_epsil_bac"/>
    <property type="match status" value="1"/>
</dbReference>
<dbReference type="PANTHER" id="PTHR13822">
    <property type="entry name" value="ATP SYNTHASE DELTA/EPSILON CHAIN"/>
    <property type="match status" value="1"/>
</dbReference>
<organism evidence="17 18">
    <name type="scientific">Ligilactobacillus apodemi DSM 16634 = JCM 16172</name>
    <dbReference type="NCBI Taxonomy" id="1423724"/>
    <lineage>
        <taxon>Bacteria</taxon>
        <taxon>Bacillati</taxon>
        <taxon>Bacillota</taxon>
        <taxon>Bacilli</taxon>
        <taxon>Lactobacillales</taxon>
        <taxon>Lactobacillaceae</taxon>
        <taxon>Ligilactobacillus</taxon>
    </lineage>
</organism>
<evidence type="ECO:0000259" key="16">
    <source>
        <dbReference type="Pfam" id="PF02823"/>
    </source>
</evidence>
<evidence type="ECO:0000256" key="12">
    <source>
        <dbReference type="HAMAP-Rule" id="MF_00530"/>
    </source>
</evidence>
<evidence type="ECO:0000256" key="7">
    <source>
        <dbReference type="ARBA" id="ARBA00023136"/>
    </source>
</evidence>
<comment type="subunit">
    <text evidence="12 13">F-type ATPases have 2 components, CF(1) - the catalytic core - and CF(0) - the membrane proton channel. CF(1) has five subunits: alpha(3), beta(3), gamma(1), delta(1), epsilon(1). CF(0) has three main subunits: a, b and c.</text>
</comment>